<dbReference type="AlphaFoldDB" id="A0A1Q9AWF5"/>
<reference evidence="1 2" key="1">
    <citation type="submission" date="2016-09" db="EMBL/GenBank/DDBJ databases">
        <title>Rhizobium sp. nov., a novel species isolated from the rice rhizosphere.</title>
        <authorList>
            <person name="Zhao J."/>
            <person name="Zhang X."/>
        </authorList>
    </citation>
    <scope>NUCLEOTIDE SEQUENCE [LARGE SCALE GENOMIC DNA]</scope>
    <source>
        <strain evidence="1 2">1.7048</strain>
    </source>
</reference>
<accession>A0A1Q9AWF5</accession>
<sequence>MFKPNSRPQDNDKECQDVIEAEAVALIDRAQQAGWKRQQVIRALNDLAAGLWFDEQKTAGVKPKMPVVGTFPID</sequence>
<evidence type="ECO:0000313" key="2">
    <source>
        <dbReference type="Proteomes" id="UP000186364"/>
    </source>
</evidence>
<evidence type="ECO:0000313" key="1">
    <source>
        <dbReference type="EMBL" id="OLP59755.1"/>
    </source>
</evidence>
<name>A0A1Q9AWF5_9HYPH</name>
<dbReference type="Proteomes" id="UP000186364">
    <property type="component" value="Unassembled WGS sequence"/>
</dbReference>
<protein>
    <submittedName>
        <fullName evidence="1">Uncharacterized protein</fullName>
    </submittedName>
</protein>
<dbReference type="RefSeq" id="WP_075627950.1">
    <property type="nucleotide sequence ID" value="NZ_FOAM01000019.1"/>
</dbReference>
<comment type="caution">
    <text evidence="1">The sequence shown here is derived from an EMBL/GenBank/DDBJ whole genome shotgun (WGS) entry which is preliminary data.</text>
</comment>
<organism evidence="1 2">
    <name type="scientific">Xaviernesmea oryzae</name>
    <dbReference type="NCBI Taxonomy" id="464029"/>
    <lineage>
        <taxon>Bacteria</taxon>
        <taxon>Pseudomonadati</taxon>
        <taxon>Pseudomonadota</taxon>
        <taxon>Alphaproteobacteria</taxon>
        <taxon>Hyphomicrobiales</taxon>
        <taxon>Rhizobiaceae</taxon>
        <taxon>Rhizobium/Agrobacterium group</taxon>
        <taxon>Xaviernesmea</taxon>
    </lineage>
</organism>
<dbReference type="EMBL" id="MKIP01000044">
    <property type="protein sequence ID" value="OLP59755.1"/>
    <property type="molecule type" value="Genomic_DNA"/>
</dbReference>
<keyword evidence="2" id="KW-1185">Reference proteome</keyword>
<gene>
    <name evidence="1" type="ORF">BJF93_21805</name>
</gene>
<proteinExistence type="predicted"/>